<dbReference type="RefSeq" id="WP_240261059.1">
    <property type="nucleotide sequence ID" value="NZ_CP092488.2"/>
</dbReference>
<proteinExistence type="predicted"/>
<name>A0ABY3VIV1_9MYCO</name>
<dbReference type="EMBL" id="CP092488">
    <property type="protein sequence ID" value="UMB69325.1"/>
    <property type="molecule type" value="Genomic_DNA"/>
</dbReference>
<accession>A0ABY3VIV1</accession>
<evidence type="ECO:0000313" key="2">
    <source>
        <dbReference type="Proteomes" id="UP001055336"/>
    </source>
</evidence>
<evidence type="ECO:0000313" key="1">
    <source>
        <dbReference type="EMBL" id="UMB69325.1"/>
    </source>
</evidence>
<sequence>MSNPLTGTSDAAFQAGVTGTNTNTTPQAGVGVYGKSAAAGVLGENTASWHGVAGIGGPKGGEGVNGVSHSGWAGVGGYNKSTGPGVWGIGGATAGEGVHGESNSGYAAVAGYNKSTGPGVWGIGGATAGEGVHGESHSGYAAVAGYNTNNGPGLWGIGGPHGGEGVHGESHSGSAAVAGYSKGGGPAGWFDGNVVVTGDVILQGADYAEALTTTDDEVAPGVVVVFDTNGELRPCRKEYDTAVAGIVSGARGVKPAIVLDRHANSAPVALMGTVWCYAEAARASIRPGDLLTTSITPGHCQRATENTRAFGAVIGKALTSLESGRGMVRVFVSPR</sequence>
<gene>
    <name evidence="1" type="ORF">MKK62_23725</name>
</gene>
<reference evidence="1" key="1">
    <citation type="submission" date="2022-08" db="EMBL/GenBank/DDBJ databases">
        <title>Whole genome sequencing of non-tuberculosis mycobacteria type-strains.</title>
        <authorList>
            <person name="Igarashi Y."/>
            <person name="Osugi A."/>
            <person name="Mitarai S."/>
        </authorList>
    </citation>
    <scope>NUCLEOTIDE SEQUENCE</scope>
    <source>
        <strain evidence="1">DSM 45127</strain>
    </source>
</reference>
<organism evidence="1 2">
    <name type="scientific">Mycobacterium paraterrae</name>
    <dbReference type="NCBI Taxonomy" id="577492"/>
    <lineage>
        <taxon>Bacteria</taxon>
        <taxon>Bacillati</taxon>
        <taxon>Actinomycetota</taxon>
        <taxon>Actinomycetes</taxon>
        <taxon>Mycobacteriales</taxon>
        <taxon>Mycobacteriaceae</taxon>
        <taxon>Mycobacterium</taxon>
    </lineage>
</organism>
<keyword evidence="2" id="KW-1185">Reference proteome</keyword>
<protein>
    <submittedName>
        <fullName evidence="1">Uncharacterized protein</fullName>
    </submittedName>
</protein>
<dbReference type="Proteomes" id="UP001055336">
    <property type="component" value="Chromosome"/>
</dbReference>